<dbReference type="AlphaFoldDB" id="A0A484KK65"/>
<evidence type="ECO:0000256" key="2">
    <source>
        <dbReference type="ARBA" id="ARBA00022737"/>
    </source>
</evidence>
<dbReference type="InterPro" id="IPR036236">
    <property type="entry name" value="Znf_C2H2_sf"/>
</dbReference>
<evidence type="ECO:0000256" key="7">
    <source>
        <dbReference type="PROSITE-ProRule" id="PRU00042"/>
    </source>
</evidence>
<evidence type="ECO:0000256" key="4">
    <source>
        <dbReference type="ARBA" id="ARBA00022833"/>
    </source>
</evidence>
<gene>
    <name evidence="10" type="ORF">CCAM_LOCUS4162</name>
</gene>
<sequence>MEEIRNSSSMETQDQEHEPLDPDAEVIALSPESIMAKHRFACEICKKGFPRKQNLQLHRRSHNLPWKLKQSAAGKPKRRRLYICPETTCARHHPSRALGDLTGIKKHFHRKHGEKVFRCERCGKKYATDCDWKAHSKTCGDGPKWEDPLGFFGPRRYWAVVLPLLGNGGFRCSVKPA</sequence>
<dbReference type="OrthoDB" id="6354171at2759"/>
<dbReference type="PANTHER" id="PTHR10593:SF236">
    <property type="entry name" value="PROTEIN INDETERMINATE-DOMAIN 11"/>
    <property type="match status" value="1"/>
</dbReference>
<dbReference type="PROSITE" id="PS50157">
    <property type="entry name" value="ZINC_FINGER_C2H2_2"/>
    <property type="match status" value="1"/>
</dbReference>
<feature type="compositionally biased region" description="Polar residues" evidence="8">
    <location>
        <begin position="1"/>
        <end position="12"/>
    </location>
</feature>
<dbReference type="PANTHER" id="PTHR10593">
    <property type="entry name" value="SERINE/THREONINE-PROTEIN KINASE RIO"/>
    <property type="match status" value="1"/>
</dbReference>
<reference evidence="10 11" key="1">
    <citation type="submission" date="2018-04" db="EMBL/GenBank/DDBJ databases">
        <authorList>
            <person name="Vogel A."/>
        </authorList>
    </citation>
    <scope>NUCLEOTIDE SEQUENCE [LARGE SCALE GENOMIC DNA]</scope>
</reference>
<proteinExistence type="predicted"/>
<dbReference type="EMBL" id="OOIL02000230">
    <property type="protein sequence ID" value="VFQ62386.1"/>
    <property type="molecule type" value="Genomic_DNA"/>
</dbReference>
<dbReference type="Gene3D" id="3.30.160.60">
    <property type="entry name" value="Classic Zinc Finger"/>
    <property type="match status" value="2"/>
</dbReference>
<evidence type="ECO:0000259" key="9">
    <source>
        <dbReference type="PROSITE" id="PS50157"/>
    </source>
</evidence>
<dbReference type="GO" id="GO:0003700">
    <property type="term" value="F:DNA-binding transcription factor activity"/>
    <property type="evidence" value="ECO:0007669"/>
    <property type="project" value="TreeGrafter"/>
</dbReference>
<dbReference type="Proteomes" id="UP000595140">
    <property type="component" value="Unassembled WGS sequence"/>
</dbReference>
<keyword evidence="2" id="KW-0677">Repeat</keyword>
<feature type="domain" description="C2H2-type" evidence="9">
    <location>
        <begin position="40"/>
        <end position="62"/>
    </location>
</feature>
<dbReference type="PROSITE" id="PS00028">
    <property type="entry name" value="ZINC_FINGER_C2H2_1"/>
    <property type="match status" value="1"/>
</dbReference>
<dbReference type="InterPro" id="IPR013087">
    <property type="entry name" value="Znf_C2H2_type"/>
</dbReference>
<dbReference type="InterPro" id="IPR055187">
    <property type="entry name" value="C2CH-3rd_BIRD-IDD"/>
</dbReference>
<evidence type="ECO:0000256" key="6">
    <source>
        <dbReference type="ARBA" id="ARBA00023163"/>
    </source>
</evidence>
<keyword evidence="11" id="KW-1185">Reference proteome</keyword>
<protein>
    <recommendedName>
        <fullName evidence="9">C2H2-type domain-containing protein</fullName>
    </recommendedName>
</protein>
<evidence type="ECO:0000256" key="1">
    <source>
        <dbReference type="ARBA" id="ARBA00022723"/>
    </source>
</evidence>
<evidence type="ECO:0000313" key="11">
    <source>
        <dbReference type="Proteomes" id="UP000595140"/>
    </source>
</evidence>
<accession>A0A484KK65</accession>
<organism evidence="10 11">
    <name type="scientific">Cuscuta campestris</name>
    <dbReference type="NCBI Taxonomy" id="132261"/>
    <lineage>
        <taxon>Eukaryota</taxon>
        <taxon>Viridiplantae</taxon>
        <taxon>Streptophyta</taxon>
        <taxon>Embryophyta</taxon>
        <taxon>Tracheophyta</taxon>
        <taxon>Spermatophyta</taxon>
        <taxon>Magnoliopsida</taxon>
        <taxon>eudicotyledons</taxon>
        <taxon>Gunneridae</taxon>
        <taxon>Pentapetalae</taxon>
        <taxon>asterids</taxon>
        <taxon>lamiids</taxon>
        <taxon>Solanales</taxon>
        <taxon>Convolvulaceae</taxon>
        <taxon>Cuscuteae</taxon>
        <taxon>Cuscuta</taxon>
        <taxon>Cuscuta subgen. Grammica</taxon>
        <taxon>Cuscuta sect. Cleistogrammica</taxon>
    </lineage>
</organism>
<evidence type="ECO:0000256" key="8">
    <source>
        <dbReference type="SAM" id="MobiDB-lite"/>
    </source>
</evidence>
<keyword evidence="4" id="KW-0862">Zinc</keyword>
<keyword evidence="5" id="KW-0805">Transcription regulation</keyword>
<keyword evidence="6" id="KW-0804">Transcription</keyword>
<dbReference type="InterPro" id="IPR055186">
    <property type="entry name" value="C2H2-2nd_BIRD-IDD"/>
</dbReference>
<dbReference type="Pfam" id="PF22996">
    <property type="entry name" value="C2H2-2nd_BIRD-IDD"/>
    <property type="match status" value="1"/>
</dbReference>
<dbReference type="GO" id="GO:0008270">
    <property type="term" value="F:zinc ion binding"/>
    <property type="evidence" value="ECO:0007669"/>
    <property type="project" value="UniProtKB-KW"/>
</dbReference>
<dbReference type="SMART" id="SM00355">
    <property type="entry name" value="ZnF_C2H2"/>
    <property type="match status" value="3"/>
</dbReference>
<keyword evidence="1" id="KW-0479">Metal-binding</keyword>
<evidence type="ECO:0000256" key="3">
    <source>
        <dbReference type="ARBA" id="ARBA00022771"/>
    </source>
</evidence>
<dbReference type="Pfam" id="PF22995">
    <property type="entry name" value="C2CH-3rd_BIRD-IDD"/>
    <property type="match status" value="1"/>
</dbReference>
<name>A0A484KK65_9ASTE</name>
<dbReference type="Pfam" id="PF12874">
    <property type="entry name" value="zf-met"/>
    <property type="match status" value="1"/>
</dbReference>
<dbReference type="FunFam" id="3.30.160.60:FF:000065">
    <property type="entry name" value="B-cell CLL/lymphoma 6, member B"/>
    <property type="match status" value="1"/>
</dbReference>
<evidence type="ECO:0000313" key="10">
    <source>
        <dbReference type="EMBL" id="VFQ62386.1"/>
    </source>
</evidence>
<feature type="region of interest" description="Disordered" evidence="8">
    <location>
        <begin position="1"/>
        <end position="22"/>
    </location>
</feature>
<dbReference type="SUPFAM" id="SSF57667">
    <property type="entry name" value="beta-beta-alpha zinc fingers"/>
    <property type="match status" value="1"/>
</dbReference>
<evidence type="ECO:0000256" key="5">
    <source>
        <dbReference type="ARBA" id="ARBA00023015"/>
    </source>
</evidence>
<dbReference type="GO" id="GO:0005634">
    <property type="term" value="C:nucleus"/>
    <property type="evidence" value="ECO:0007669"/>
    <property type="project" value="TreeGrafter"/>
</dbReference>
<keyword evidence="3 7" id="KW-0863">Zinc-finger</keyword>
<dbReference type="InterPro" id="IPR031140">
    <property type="entry name" value="IDD1-16"/>
</dbReference>